<gene>
    <name evidence="7" type="ORF">EDC28_10933</name>
</gene>
<reference evidence="7 8" key="1">
    <citation type="submission" date="2018-11" db="EMBL/GenBank/DDBJ databases">
        <title>Genomic Encyclopedia of Type Strains, Phase IV (KMG-IV): sequencing the most valuable type-strain genomes for metagenomic binning, comparative biology and taxonomic classification.</title>
        <authorList>
            <person name="Goeker M."/>
        </authorList>
    </citation>
    <scope>NUCLEOTIDE SEQUENCE [LARGE SCALE GENOMIC DNA]</scope>
    <source>
        <strain evidence="7 8">DSM 21945</strain>
    </source>
</reference>
<dbReference type="InterPro" id="IPR000160">
    <property type="entry name" value="GGDEF_dom"/>
</dbReference>
<name>A0A3N1P5Y5_9GAMM</name>
<dbReference type="InterPro" id="IPR035965">
    <property type="entry name" value="PAS-like_dom_sf"/>
</dbReference>
<dbReference type="Gene3D" id="3.30.70.270">
    <property type="match status" value="1"/>
</dbReference>
<protein>
    <recommendedName>
        <fullName evidence="3">diguanylate cyclase</fullName>
        <ecNumber evidence="3">2.7.7.65</ecNumber>
    </recommendedName>
</protein>
<dbReference type="AlphaFoldDB" id="A0A3N1P5Y5"/>
<evidence type="ECO:0000313" key="7">
    <source>
        <dbReference type="EMBL" id="ROQ22547.1"/>
    </source>
</evidence>
<dbReference type="Gene3D" id="3.30.450.40">
    <property type="match status" value="1"/>
</dbReference>
<dbReference type="InterPro" id="IPR050469">
    <property type="entry name" value="Diguanylate_Cyclase"/>
</dbReference>
<evidence type="ECO:0000256" key="3">
    <source>
        <dbReference type="ARBA" id="ARBA00012528"/>
    </source>
</evidence>
<evidence type="ECO:0000259" key="6">
    <source>
        <dbReference type="PROSITE" id="PS50887"/>
    </source>
</evidence>
<comment type="pathway">
    <text evidence="2">Purine metabolism; 3',5'-cyclic di-GMP biosynthesis.</text>
</comment>
<dbReference type="NCBIfam" id="TIGR00254">
    <property type="entry name" value="GGDEF"/>
    <property type="match status" value="1"/>
</dbReference>
<evidence type="ECO:0000256" key="4">
    <source>
        <dbReference type="ARBA" id="ARBA00034247"/>
    </source>
</evidence>
<dbReference type="GO" id="GO:1902201">
    <property type="term" value="P:negative regulation of bacterial-type flagellum-dependent cell motility"/>
    <property type="evidence" value="ECO:0007669"/>
    <property type="project" value="TreeGrafter"/>
</dbReference>
<evidence type="ECO:0000313" key="8">
    <source>
        <dbReference type="Proteomes" id="UP000268033"/>
    </source>
</evidence>
<dbReference type="SUPFAM" id="SSF55781">
    <property type="entry name" value="GAF domain-like"/>
    <property type="match status" value="1"/>
</dbReference>
<dbReference type="Gene3D" id="3.30.450.20">
    <property type="entry name" value="PAS domain"/>
    <property type="match status" value="2"/>
</dbReference>
<accession>A0A3N1P5Y5</accession>
<dbReference type="SUPFAM" id="SSF55073">
    <property type="entry name" value="Nucleotide cyclase"/>
    <property type="match status" value="1"/>
</dbReference>
<dbReference type="PROSITE" id="PS50887">
    <property type="entry name" value="GGDEF"/>
    <property type="match status" value="1"/>
</dbReference>
<dbReference type="InterPro" id="IPR001610">
    <property type="entry name" value="PAC"/>
</dbReference>
<comment type="catalytic activity">
    <reaction evidence="4">
        <text>2 GTP = 3',3'-c-di-GMP + 2 diphosphate</text>
        <dbReference type="Rhea" id="RHEA:24898"/>
        <dbReference type="ChEBI" id="CHEBI:33019"/>
        <dbReference type="ChEBI" id="CHEBI:37565"/>
        <dbReference type="ChEBI" id="CHEBI:58805"/>
        <dbReference type="EC" id="2.7.7.65"/>
    </reaction>
</comment>
<dbReference type="Pfam" id="PF00990">
    <property type="entry name" value="GGDEF"/>
    <property type="match status" value="1"/>
</dbReference>
<dbReference type="Pfam" id="PF08447">
    <property type="entry name" value="PAS_3"/>
    <property type="match status" value="2"/>
</dbReference>
<dbReference type="InterPro" id="IPR000014">
    <property type="entry name" value="PAS"/>
</dbReference>
<dbReference type="InterPro" id="IPR029787">
    <property type="entry name" value="Nucleotide_cyclase"/>
</dbReference>
<dbReference type="InterPro" id="IPR003018">
    <property type="entry name" value="GAF"/>
</dbReference>
<dbReference type="FunFam" id="3.30.70.270:FF:000001">
    <property type="entry name" value="Diguanylate cyclase domain protein"/>
    <property type="match status" value="1"/>
</dbReference>
<feature type="domain" description="PAC" evidence="5">
    <location>
        <begin position="187"/>
        <end position="239"/>
    </location>
</feature>
<dbReference type="InterPro" id="IPR000700">
    <property type="entry name" value="PAS-assoc_C"/>
</dbReference>
<evidence type="ECO:0000256" key="1">
    <source>
        <dbReference type="ARBA" id="ARBA00001946"/>
    </source>
</evidence>
<dbReference type="SMART" id="SM00065">
    <property type="entry name" value="GAF"/>
    <property type="match status" value="1"/>
</dbReference>
<dbReference type="InterPro" id="IPR029016">
    <property type="entry name" value="GAF-like_dom_sf"/>
</dbReference>
<dbReference type="GO" id="GO:0052621">
    <property type="term" value="F:diguanylate cyclase activity"/>
    <property type="evidence" value="ECO:0007669"/>
    <property type="project" value="UniProtKB-EC"/>
</dbReference>
<feature type="domain" description="PAC" evidence="5">
    <location>
        <begin position="316"/>
        <end position="369"/>
    </location>
</feature>
<evidence type="ECO:0000259" key="5">
    <source>
        <dbReference type="PROSITE" id="PS50113"/>
    </source>
</evidence>
<dbReference type="NCBIfam" id="TIGR00229">
    <property type="entry name" value="sensory_box"/>
    <property type="match status" value="1"/>
</dbReference>
<dbReference type="InterPro" id="IPR043128">
    <property type="entry name" value="Rev_trsase/Diguanyl_cyclase"/>
</dbReference>
<dbReference type="PANTHER" id="PTHR45138:SF9">
    <property type="entry name" value="DIGUANYLATE CYCLASE DGCM-RELATED"/>
    <property type="match status" value="1"/>
</dbReference>
<dbReference type="GO" id="GO:0005886">
    <property type="term" value="C:plasma membrane"/>
    <property type="evidence" value="ECO:0007669"/>
    <property type="project" value="TreeGrafter"/>
</dbReference>
<dbReference type="Proteomes" id="UP000268033">
    <property type="component" value="Unassembled WGS sequence"/>
</dbReference>
<organism evidence="7 8">
    <name type="scientific">Gallaecimonas pentaromativorans</name>
    <dbReference type="NCBI Taxonomy" id="584787"/>
    <lineage>
        <taxon>Bacteria</taxon>
        <taxon>Pseudomonadati</taxon>
        <taxon>Pseudomonadota</taxon>
        <taxon>Gammaproteobacteria</taxon>
        <taxon>Enterobacterales</taxon>
        <taxon>Gallaecimonadaceae</taxon>
        <taxon>Gallaecimonas</taxon>
    </lineage>
</organism>
<dbReference type="PROSITE" id="PS50113">
    <property type="entry name" value="PAC"/>
    <property type="match status" value="2"/>
</dbReference>
<dbReference type="PANTHER" id="PTHR45138">
    <property type="entry name" value="REGULATORY COMPONENTS OF SENSORY TRANSDUCTION SYSTEM"/>
    <property type="match status" value="1"/>
</dbReference>
<dbReference type="Pfam" id="PF13185">
    <property type="entry name" value="GAF_2"/>
    <property type="match status" value="1"/>
</dbReference>
<proteinExistence type="predicted"/>
<comment type="cofactor">
    <cofactor evidence="1">
        <name>Mg(2+)</name>
        <dbReference type="ChEBI" id="CHEBI:18420"/>
    </cofactor>
</comment>
<dbReference type="CDD" id="cd01949">
    <property type="entry name" value="GGDEF"/>
    <property type="match status" value="1"/>
</dbReference>
<dbReference type="SMART" id="SM00091">
    <property type="entry name" value="PAS"/>
    <property type="match status" value="2"/>
</dbReference>
<sequence>MGDTAPAALERVLQLCTSCLGVERVGVTCQRRRCSWYFPSDPTEQLLPLVRHTKTQYLANGTLHLIPLTDANNVIATLGIWHQGEALPPGVEEVAALVTEELKMRDLIGQMPLQQVKLKDSPVVIVMWEANPALPVCFISDNAQSLLGIDVMAVRAGAARFEDWLDEDDVKAFLRLLNAHARGARQSELDYRLKGQNGKVHWVRQHSVVQYDINGNVTAIYGFLLEQTHRKQLELQIKATRDRLSMVMDASGMGVADWDLAQDQLLMSPQCVAMLGVGREELEPCLHSWQQFIHPADINNVDESLKKHLTGLSADFHCEYRILLHNGEVRWLESHGRVVEFGSDGQPLRMLFMHQDISARKYQEKARERQQSLLNLIHQAQSIFLEEQDLAAACESIFEPLLALAESQFGFISEVHYSEEAKPFMRVKTISDISWDAPSRALYKKHVQNGLEFHNMETLFGQVILTAKAVISNNVRRDPNSGGTPKGHPPLDSFLGLPICYQGELLGLVGLANRSEGYSEDEITFLNPLIDTLGMLMHARLVEKARCEAEAELALLASTDTLTGLLNRRAFIRALNEVIAEHQPYTLVLMDLDHFKQINDTYGHSTGDKVLQHFAQLLRQHAKSTDVLARIGGEEFVWLLEGKDGMANYPLLEALRLAVAQQPFIQDGKAVTLTVSLGSTFLVGADDNGDEALNRADAALYQAKRQGRNCLVAA</sequence>
<dbReference type="SUPFAM" id="SSF55785">
    <property type="entry name" value="PYP-like sensor domain (PAS domain)"/>
    <property type="match status" value="2"/>
</dbReference>
<dbReference type="GO" id="GO:0043709">
    <property type="term" value="P:cell adhesion involved in single-species biofilm formation"/>
    <property type="evidence" value="ECO:0007669"/>
    <property type="project" value="TreeGrafter"/>
</dbReference>
<feature type="domain" description="GGDEF" evidence="6">
    <location>
        <begin position="583"/>
        <end position="714"/>
    </location>
</feature>
<comment type="caution">
    <text evidence="7">The sequence shown here is derived from an EMBL/GenBank/DDBJ whole genome shotgun (WGS) entry which is preliminary data.</text>
</comment>
<dbReference type="EMBL" id="RJUL01000009">
    <property type="protein sequence ID" value="ROQ22547.1"/>
    <property type="molecule type" value="Genomic_DNA"/>
</dbReference>
<keyword evidence="8" id="KW-1185">Reference proteome</keyword>
<dbReference type="SMART" id="SM00086">
    <property type="entry name" value="PAC"/>
    <property type="match status" value="2"/>
</dbReference>
<dbReference type="InterPro" id="IPR013655">
    <property type="entry name" value="PAS_fold_3"/>
</dbReference>
<dbReference type="SMART" id="SM00267">
    <property type="entry name" value="GGDEF"/>
    <property type="match status" value="1"/>
</dbReference>
<evidence type="ECO:0000256" key="2">
    <source>
        <dbReference type="ARBA" id="ARBA00004665"/>
    </source>
</evidence>
<dbReference type="EC" id="2.7.7.65" evidence="3"/>
<dbReference type="CDD" id="cd00130">
    <property type="entry name" value="PAS"/>
    <property type="match status" value="1"/>
</dbReference>
<dbReference type="STRING" id="584787.GCA_001247655_01472"/>